<dbReference type="PANTHER" id="PTHR45693:SF36">
    <property type="entry name" value="TRANSCRIPTION FACTOR TGA4"/>
    <property type="match status" value="1"/>
</dbReference>
<keyword evidence="3" id="KW-0805">Transcription regulation</keyword>
<dbReference type="SMART" id="SM00338">
    <property type="entry name" value="BRLZ"/>
    <property type="match status" value="1"/>
</dbReference>
<evidence type="ECO:0000256" key="4">
    <source>
        <dbReference type="ARBA" id="ARBA00023125"/>
    </source>
</evidence>
<feature type="domain" description="DOG1" evidence="10">
    <location>
        <begin position="164"/>
        <end position="379"/>
    </location>
</feature>
<feature type="domain" description="BZIP" evidence="9">
    <location>
        <begin position="93"/>
        <end position="135"/>
    </location>
</feature>
<evidence type="ECO:0000256" key="3">
    <source>
        <dbReference type="ARBA" id="ARBA00023015"/>
    </source>
</evidence>
<dbReference type="FunFam" id="1.20.5.170:FF:000019">
    <property type="entry name" value="BZIP family transcription factor"/>
    <property type="match status" value="1"/>
</dbReference>
<evidence type="ECO:0000259" key="10">
    <source>
        <dbReference type="PROSITE" id="PS51806"/>
    </source>
</evidence>
<evidence type="ECO:0000256" key="7">
    <source>
        <dbReference type="SAM" id="Coils"/>
    </source>
</evidence>
<reference evidence="11" key="1">
    <citation type="submission" date="2021-03" db="EMBL/GenBank/DDBJ databases">
        <authorList>
            <consortium name="Genoscope - CEA"/>
            <person name="William W."/>
        </authorList>
    </citation>
    <scope>NUCLEOTIDE SEQUENCE</scope>
    <source>
        <strain evidence="11">Doubled-haploid Pahang</strain>
    </source>
</reference>
<accession>A0A8D6ZY90</accession>
<dbReference type="PROSITE" id="PS00036">
    <property type="entry name" value="BZIP_BASIC"/>
    <property type="match status" value="1"/>
</dbReference>
<feature type="coiled-coil region" evidence="7">
    <location>
        <begin position="114"/>
        <end position="141"/>
    </location>
</feature>
<dbReference type="GO" id="GO:0005634">
    <property type="term" value="C:nucleus"/>
    <property type="evidence" value="ECO:0007669"/>
    <property type="project" value="UniProtKB-SubCell"/>
</dbReference>
<feature type="region of interest" description="Disordered" evidence="8">
    <location>
        <begin position="72"/>
        <end position="91"/>
    </location>
</feature>
<dbReference type="InterPro" id="IPR004827">
    <property type="entry name" value="bZIP"/>
</dbReference>
<evidence type="ECO:0000256" key="6">
    <source>
        <dbReference type="ARBA" id="ARBA00023242"/>
    </source>
</evidence>
<dbReference type="EMBL" id="HG996470">
    <property type="protein sequence ID" value="CAG1839014.1"/>
    <property type="molecule type" value="Genomic_DNA"/>
</dbReference>
<feature type="compositionally biased region" description="Low complexity" evidence="8">
    <location>
        <begin position="8"/>
        <end position="22"/>
    </location>
</feature>
<dbReference type="PANTHER" id="PTHR45693">
    <property type="entry name" value="TRANSCRIPTION FACTOR TGA9"/>
    <property type="match status" value="1"/>
</dbReference>
<name>A0A8D6ZY90_MUSAM</name>
<sequence length="430" mass="47548">MPLGLPGASRRISSSNNMSSASTQFASPRKMGIFEPNHQIGMWGDSFKADSSQNTGASSIVEAEIKLDNRLEDSPHTMLGPSKKYDQEANKPTDKVLRRLAQNREAARKSRLRKKAYVQQLESSRLKLAQIEQQLDQAKQQGVYIGGNLGESTLGLSGSVNSGVTAFEMEYGHWVEEQNRQTSELRAALQAHVSDIELRMLVESALSHYDNLFHIKAIAAKSDVFYLMSGMWKTAAERFFLWIGGFRPSELLKVLSPQLDPLTEQQVISVCNLQQSSQQAEDALSQGMDKLQQNLAETLTSDSSGTSGVSDYMGQMVNAMGKLEALVSFVNQVITSLLTMNHLMLTTFGSKPCSRCTRFSQSAKQHEAFLHWAITSNAFVPLAPCGLPDLVNQLRNFRTCTLQHAMSSVTKKLLGERDGRKVAAIIQILE</sequence>
<dbReference type="AlphaFoldDB" id="A0A8D6ZY90"/>
<comment type="subcellular location">
    <subcellularLocation>
        <location evidence="1">Nucleus</location>
    </subcellularLocation>
</comment>
<keyword evidence="5" id="KW-0804">Transcription</keyword>
<feature type="region of interest" description="Disordered" evidence="8">
    <location>
        <begin position="1"/>
        <end position="27"/>
    </location>
</feature>
<dbReference type="GO" id="GO:0006351">
    <property type="term" value="P:DNA-templated transcription"/>
    <property type="evidence" value="ECO:0007669"/>
    <property type="project" value="InterPro"/>
</dbReference>
<evidence type="ECO:0000259" key="9">
    <source>
        <dbReference type="PROSITE" id="PS50217"/>
    </source>
</evidence>
<protein>
    <submittedName>
        <fullName evidence="11">(wild Malaysian banana) hypothetical protein</fullName>
    </submittedName>
</protein>
<evidence type="ECO:0000256" key="5">
    <source>
        <dbReference type="ARBA" id="ARBA00023163"/>
    </source>
</evidence>
<evidence type="ECO:0000256" key="1">
    <source>
        <dbReference type="ARBA" id="ARBA00004123"/>
    </source>
</evidence>
<dbReference type="GO" id="GO:0043565">
    <property type="term" value="F:sequence-specific DNA binding"/>
    <property type="evidence" value="ECO:0007669"/>
    <property type="project" value="InterPro"/>
</dbReference>
<dbReference type="InterPro" id="IPR025422">
    <property type="entry name" value="TGA_domain"/>
</dbReference>
<dbReference type="PROSITE" id="PS51806">
    <property type="entry name" value="DOG1"/>
    <property type="match status" value="1"/>
</dbReference>
<dbReference type="PROSITE" id="PS50217">
    <property type="entry name" value="BZIP"/>
    <property type="match status" value="1"/>
</dbReference>
<dbReference type="CDD" id="cd14708">
    <property type="entry name" value="bZIP_HBP1b-like"/>
    <property type="match status" value="1"/>
</dbReference>
<dbReference type="GO" id="GO:0003700">
    <property type="term" value="F:DNA-binding transcription factor activity"/>
    <property type="evidence" value="ECO:0007669"/>
    <property type="project" value="InterPro"/>
</dbReference>
<evidence type="ECO:0000256" key="8">
    <source>
        <dbReference type="SAM" id="MobiDB-lite"/>
    </source>
</evidence>
<keyword evidence="6" id="KW-0539">Nucleus</keyword>
<dbReference type="InterPro" id="IPR046347">
    <property type="entry name" value="bZIP_sf"/>
</dbReference>
<keyword evidence="4" id="KW-0238">DNA-binding</keyword>
<evidence type="ECO:0000313" key="11">
    <source>
        <dbReference type="EMBL" id="CAG1839014.1"/>
    </source>
</evidence>
<dbReference type="SUPFAM" id="SSF57959">
    <property type="entry name" value="Leucine zipper domain"/>
    <property type="match status" value="1"/>
</dbReference>
<dbReference type="Pfam" id="PF14144">
    <property type="entry name" value="DOG1"/>
    <property type="match status" value="1"/>
</dbReference>
<evidence type="ECO:0000256" key="2">
    <source>
        <dbReference type="ARBA" id="ARBA00007163"/>
    </source>
</evidence>
<gene>
    <name evidence="11" type="ORF">GSMUA_271910.1</name>
</gene>
<dbReference type="Pfam" id="PF00170">
    <property type="entry name" value="bZIP_1"/>
    <property type="match status" value="1"/>
</dbReference>
<keyword evidence="7" id="KW-0175">Coiled coil</keyword>
<proteinExistence type="inferred from homology"/>
<dbReference type="Gene3D" id="1.20.5.170">
    <property type="match status" value="1"/>
</dbReference>
<organism evidence="11">
    <name type="scientific">Musa acuminata subsp. malaccensis</name>
    <name type="common">Wild banana</name>
    <name type="synonym">Musa malaccensis</name>
    <dbReference type="NCBI Taxonomy" id="214687"/>
    <lineage>
        <taxon>Eukaryota</taxon>
        <taxon>Viridiplantae</taxon>
        <taxon>Streptophyta</taxon>
        <taxon>Embryophyta</taxon>
        <taxon>Tracheophyta</taxon>
        <taxon>Spermatophyta</taxon>
        <taxon>Magnoliopsida</taxon>
        <taxon>Liliopsida</taxon>
        <taxon>Zingiberales</taxon>
        <taxon>Musaceae</taxon>
        <taxon>Musa</taxon>
    </lineage>
</organism>
<comment type="similarity">
    <text evidence="2">Belongs to the bZIP family.</text>
</comment>